<dbReference type="PANTHER" id="PTHR23427">
    <property type="entry name" value="SURFEIT LOCUS PROTEIN"/>
    <property type="match status" value="1"/>
</dbReference>
<evidence type="ECO:0000256" key="4">
    <source>
        <dbReference type="ARBA" id="ARBA00022989"/>
    </source>
</evidence>
<keyword evidence="5 6" id="KW-0472">Membrane</keyword>
<dbReference type="GO" id="GO:0005886">
    <property type="term" value="C:plasma membrane"/>
    <property type="evidence" value="ECO:0007669"/>
    <property type="project" value="UniProtKB-SubCell"/>
</dbReference>
<gene>
    <name evidence="7" type="ORF">GCM10017044_26870</name>
</gene>
<comment type="subcellular location">
    <subcellularLocation>
        <location evidence="6">Cell membrane</location>
        <topology evidence="6">Multi-pass membrane protein</topology>
    </subcellularLocation>
    <subcellularLocation>
        <location evidence="1">Membrane</location>
    </subcellularLocation>
</comment>
<feature type="transmembrane region" description="Helical" evidence="6">
    <location>
        <begin position="12"/>
        <end position="36"/>
    </location>
</feature>
<dbReference type="PROSITE" id="PS50895">
    <property type="entry name" value="SURF1"/>
    <property type="match status" value="1"/>
</dbReference>
<dbReference type="AlphaFoldDB" id="A0A919EAG7"/>
<keyword evidence="4 6" id="KW-1133">Transmembrane helix</keyword>
<name>A0A919EAG7_9PROT</name>
<comment type="similarity">
    <text evidence="2 6">Belongs to the SURF1 family.</text>
</comment>
<evidence type="ECO:0000256" key="6">
    <source>
        <dbReference type="RuleBase" id="RU363076"/>
    </source>
</evidence>
<dbReference type="InterPro" id="IPR002994">
    <property type="entry name" value="Surf1/Shy1"/>
</dbReference>
<organism evidence="7 8">
    <name type="scientific">Kordiimonas sediminis</name>
    <dbReference type="NCBI Taxonomy" id="1735581"/>
    <lineage>
        <taxon>Bacteria</taxon>
        <taxon>Pseudomonadati</taxon>
        <taxon>Pseudomonadota</taxon>
        <taxon>Alphaproteobacteria</taxon>
        <taxon>Kordiimonadales</taxon>
        <taxon>Kordiimonadaceae</taxon>
        <taxon>Kordiimonas</taxon>
    </lineage>
</organism>
<keyword evidence="3 6" id="KW-0812">Transmembrane</keyword>
<dbReference type="Proteomes" id="UP000630923">
    <property type="component" value="Unassembled WGS sequence"/>
</dbReference>
<accession>A0A919EAG7</accession>
<comment type="caution">
    <text evidence="7">The sequence shown here is derived from an EMBL/GenBank/DDBJ whole genome shotgun (WGS) entry which is preliminary data.</text>
</comment>
<dbReference type="CDD" id="cd06662">
    <property type="entry name" value="SURF1"/>
    <property type="match status" value="1"/>
</dbReference>
<evidence type="ECO:0000313" key="7">
    <source>
        <dbReference type="EMBL" id="GHF30132.1"/>
    </source>
</evidence>
<feature type="transmembrane region" description="Helical" evidence="6">
    <location>
        <begin position="218"/>
        <end position="236"/>
    </location>
</feature>
<dbReference type="Pfam" id="PF02104">
    <property type="entry name" value="SURF1"/>
    <property type="match status" value="1"/>
</dbReference>
<dbReference type="EMBL" id="BNCI01000002">
    <property type="protein sequence ID" value="GHF30132.1"/>
    <property type="molecule type" value="Genomic_DNA"/>
</dbReference>
<reference evidence="7" key="2">
    <citation type="submission" date="2020-09" db="EMBL/GenBank/DDBJ databases">
        <authorList>
            <person name="Sun Q."/>
            <person name="Kim S."/>
        </authorList>
    </citation>
    <scope>NUCLEOTIDE SEQUENCE</scope>
    <source>
        <strain evidence="7">KCTC 42590</strain>
    </source>
</reference>
<evidence type="ECO:0000256" key="3">
    <source>
        <dbReference type="ARBA" id="ARBA00022692"/>
    </source>
</evidence>
<evidence type="ECO:0000256" key="5">
    <source>
        <dbReference type="ARBA" id="ARBA00023136"/>
    </source>
</evidence>
<evidence type="ECO:0000256" key="1">
    <source>
        <dbReference type="ARBA" id="ARBA00004370"/>
    </source>
</evidence>
<evidence type="ECO:0000313" key="8">
    <source>
        <dbReference type="Proteomes" id="UP000630923"/>
    </source>
</evidence>
<evidence type="ECO:0000256" key="2">
    <source>
        <dbReference type="ARBA" id="ARBA00007165"/>
    </source>
</evidence>
<reference evidence="7" key="1">
    <citation type="journal article" date="2014" name="Int. J. Syst. Evol. Microbiol.">
        <title>Complete genome sequence of Corynebacterium casei LMG S-19264T (=DSM 44701T), isolated from a smear-ripened cheese.</title>
        <authorList>
            <consortium name="US DOE Joint Genome Institute (JGI-PGF)"/>
            <person name="Walter F."/>
            <person name="Albersmeier A."/>
            <person name="Kalinowski J."/>
            <person name="Ruckert C."/>
        </authorList>
    </citation>
    <scope>NUCLEOTIDE SEQUENCE</scope>
    <source>
        <strain evidence="7">KCTC 42590</strain>
    </source>
</reference>
<dbReference type="PANTHER" id="PTHR23427:SF2">
    <property type="entry name" value="SURFEIT LOCUS PROTEIN 1"/>
    <property type="match status" value="1"/>
</dbReference>
<keyword evidence="6" id="KW-1003">Cell membrane</keyword>
<proteinExistence type="inferred from homology"/>
<dbReference type="InterPro" id="IPR045214">
    <property type="entry name" value="Surf1/Surf4"/>
</dbReference>
<dbReference type="RefSeq" id="WP_191253806.1">
    <property type="nucleotide sequence ID" value="NZ_BNCI01000002.1"/>
</dbReference>
<protein>
    <recommendedName>
        <fullName evidence="6">SURF1-like protein</fullName>
    </recommendedName>
</protein>
<sequence>MTDNQQAHQLARFAPGTGLTVTVSICLIILLSLGTWQAMKVGPKTAFLKTIETGLSAEPTSLPSRDENPAIYDYRRVTFEGSLISADSAPVFGTNLDGDGGYHHYAAIQDATGQIVLVNFGWAATDKVELPVAVGAEKTFSGVLRQGAKPGMMTLENNVATKSLYVANIDDIAAVLGLGAEEYYNFRVMLDPMPGTAGSLVGGQVVVEIPNNHLQYAFTWYGIAGSLIAVYLIMGFSRARKTQK</sequence>
<keyword evidence="8" id="KW-1185">Reference proteome</keyword>